<sequence length="134" mass="15182">MDVHLRSLLCDDGVHTFLPLLLDLVFSRARDDHLHRLVFGQAQQQQLLNDLSCFSQPRLSSSTVNRSVRSKTLTPSNLEDHFTAEISSSPRYSDQATSAVFSPSHKSAVLNQFQQQQSMLLPINTNVFSQKKKR</sequence>
<accession>A0A822XFE4</accession>
<dbReference type="Proteomes" id="UP000607653">
    <property type="component" value="Unassembled WGS sequence"/>
</dbReference>
<gene>
    <name evidence="1" type="ORF">HUJ06_021657</name>
</gene>
<comment type="caution">
    <text evidence="1">The sequence shown here is derived from an EMBL/GenBank/DDBJ whole genome shotgun (WGS) entry which is preliminary data.</text>
</comment>
<dbReference type="AlphaFoldDB" id="A0A822XFE4"/>
<dbReference type="EMBL" id="DUZY01000001">
    <property type="protein sequence ID" value="DAD20194.1"/>
    <property type="molecule type" value="Genomic_DNA"/>
</dbReference>
<proteinExistence type="predicted"/>
<keyword evidence="2" id="KW-1185">Reference proteome</keyword>
<evidence type="ECO:0000313" key="1">
    <source>
        <dbReference type="EMBL" id="DAD20194.1"/>
    </source>
</evidence>
<reference evidence="1 2" key="1">
    <citation type="journal article" date="2020" name="Mol. Biol. Evol.">
        <title>Distinct Expression and Methylation Patterns for Genes with Different Fates following a Single Whole-Genome Duplication in Flowering Plants.</title>
        <authorList>
            <person name="Shi T."/>
            <person name="Rahmani R.S."/>
            <person name="Gugger P.F."/>
            <person name="Wang M."/>
            <person name="Li H."/>
            <person name="Zhang Y."/>
            <person name="Li Z."/>
            <person name="Wang Q."/>
            <person name="Van de Peer Y."/>
            <person name="Marchal K."/>
            <person name="Chen J."/>
        </authorList>
    </citation>
    <scope>NUCLEOTIDE SEQUENCE [LARGE SCALE GENOMIC DNA]</scope>
    <source>
        <tissue evidence="1">Leaf</tissue>
    </source>
</reference>
<protein>
    <submittedName>
        <fullName evidence="1">Uncharacterized protein</fullName>
    </submittedName>
</protein>
<organism evidence="1 2">
    <name type="scientific">Nelumbo nucifera</name>
    <name type="common">Sacred lotus</name>
    <dbReference type="NCBI Taxonomy" id="4432"/>
    <lineage>
        <taxon>Eukaryota</taxon>
        <taxon>Viridiplantae</taxon>
        <taxon>Streptophyta</taxon>
        <taxon>Embryophyta</taxon>
        <taxon>Tracheophyta</taxon>
        <taxon>Spermatophyta</taxon>
        <taxon>Magnoliopsida</taxon>
        <taxon>Proteales</taxon>
        <taxon>Nelumbonaceae</taxon>
        <taxon>Nelumbo</taxon>
    </lineage>
</organism>
<evidence type="ECO:0000313" key="2">
    <source>
        <dbReference type="Proteomes" id="UP000607653"/>
    </source>
</evidence>
<name>A0A822XFE4_NELNU</name>